<evidence type="ECO:0000313" key="8">
    <source>
        <dbReference type="EMBL" id="PRR81128.1"/>
    </source>
</evidence>
<dbReference type="CDD" id="cd17535">
    <property type="entry name" value="REC_NarL-like"/>
    <property type="match status" value="1"/>
</dbReference>
<evidence type="ECO:0000259" key="7">
    <source>
        <dbReference type="PROSITE" id="PS50110"/>
    </source>
</evidence>
<dbReference type="PROSITE" id="PS50110">
    <property type="entry name" value="RESPONSE_REGULATORY"/>
    <property type="match status" value="1"/>
</dbReference>
<dbReference type="GO" id="GO:0003677">
    <property type="term" value="F:DNA binding"/>
    <property type="evidence" value="ECO:0007669"/>
    <property type="project" value="UniProtKB-KW"/>
</dbReference>
<dbReference type="InterPro" id="IPR058245">
    <property type="entry name" value="NreC/VraR/RcsB-like_REC"/>
</dbReference>
<proteinExistence type="predicted"/>
<evidence type="ECO:0000256" key="3">
    <source>
        <dbReference type="ARBA" id="ARBA00023125"/>
    </source>
</evidence>
<comment type="function">
    <text evidence="4">May play the central regulatory role in sporulation. It may be an element of the effector pathway responsible for the activation of sporulation genes in response to nutritional stress. Spo0A may act in concert with spo0H (a sigma factor) to control the expression of some genes that are critical to the sporulation process.</text>
</comment>
<evidence type="ECO:0000259" key="6">
    <source>
        <dbReference type="PROSITE" id="PS50043"/>
    </source>
</evidence>
<feature type="modified residue" description="4-aspartylphosphate" evidence="5">
    <location>
        <position position="54"/>
    </location>
</feature>
<dbReference type="GO" id="GO:0000160">
    <property type="term" value="P:phosphorelay signal transduction system"/>
    <property type="evidence" value="ECO:0007669"/>
    <property type="project" value="InterPro"/>
</dbReference>
<keyword evidence="3" id="KW-0238">DNA-binding</keyword>
<feature type="domain" description="HTH luxR-type" evidence="6">
    <location>
        <begin position="142"/>
        <end position="207"/>
    </location>
</feature>
<dbReference type="SUPFAM" id="SSF52172">
    <property type="entry name" value="CheY-like"/>
    <property type="match status" value="1"/>
</dbReference>
<evidence type="ECO:0000256" key="5">
    <source>
        <dbReference type="PROSITE-ProRule" id="PRU00169"/>
    </source>
</evidence>
<dbReference type="Proteomes" id="UP000239471">
    <property type="component" value="Unassembled WGS sequence"/>
</dbReference>
<dbReference type="AlphaFoldDB" id="A0A2T0BB65"/>
<dbReference type="PANTHER" id="PTHR45566">
    <property type="entry name" value="HTH-TYPE TRANSCRIPTIONAL REGULATOR YHJB-RELATED"/>
    <property type="match status" value="1"/>
</dbReference>
<keyword evidence="2 5" id="KW-0597">Phosphoprotein</keyword>
<sequence length="220" mass="25164">MIKLAIADDHALIREGLIRILSYEKNLQIVIESDSGSDLILKMEKCLPNIVLLDMNMEKVDGIQALKMIKSTWPSVKVIMLTVEKQKRKIKEALDFGADGYVLKESAGNEITNAITSVYEDKKYIDKTLLETVFRENYLVKDEDELSSLSPRELSILIKISEGMKNKQIGESLFLSEKTVKNYVTSLFRKIKVKDRVHATLFAINNKAKEYFEEKNNKIS</sequence>
<evidence type="ECO:0000313" key="9">
    <source>
        <dbReference type="Proteomes" id="UP000239471"/>
    </source>
</evidence>
<evidence type="ECO:0000256" key="4">
    <source>
        <dbReference type="ARBA" id="ARBA00024867"/>
    </source>
</evidence>
<accession>A0A2T0BB65</accession>
<dbReference type="InterPro" id="IPR011006">
    <property type="entry name" value="CheY-like_superfamily"/>
</dbReference>
<dbReference type="SUPFAM" id="SSF46894">
    <property type="entry name" value="C-terminal effector domain of the bipartite response regulators"/>
    <property type="match status" value="1"/>
</dbReference>
<dbReference type="GO" id="GO:0006355">
    <property type="term" value="P:regulation of DNA-templated transcription"/>
    <property type="evidence" value="ECO:0007669"/>
    <property type="project" value="InterPro"/>
</dbReference>
<keyword evidence="9" id="KW-1185">Reference proteome</keyword>
<protein>
    <recommendedName>
        <fullName evidence="1">Stage 0 sporulation protein A homolog</fullName>
    </recommendedName>
</protein>
<dbReference type="InterPro" id="IPR016032">
    <property type="entry name" value="Sig_transdc_resp-reg_C-effctor"/>
</dbReference>
<dbReference type="Gene3D" id="3.40.50.2300">
    <property type="match status" value="1"/>
</dbReference>
<dbReference type="Pfam" id="PF00196">
    <property type="entry name" value="GerE"/>
    <property type="match status" value="1"/>
</dbReference>
<dbReference type="PANTHER" id="PTHR45566:SF2">
    <property type="entry name" value="NARL SUBFAMILY"/>
    <property type="match status" value="1"/>
</dbReference>
<dbReference type="EMBL" id="PVXQ01000035">
    <property type="protein sequence ID" value="PRR81128.1"/>
    <property type="molecule type" value="Genomic_DNA"/>
</dbReference>
<dbReference type="CDD" id="cd06170">
    <property type="entry name" value="LuxR_C_like"/>
    <property type="match status" value="1"/>
</dbReference>
<comment type="caution">
    <text evidence="8">The sequence shown here is derived from an EMBL/GenBank/DDBJ whole genome shotgun (WGS) entry which is preliminary data.</text>
</comment>
<name>A0A2T0BB65_9CLOT</name>
<dbReference type="PRINTS" id="PR00038">
    <property type="entry name" value="HTHLUXR"/>
</dbReference>
<dbReference type="Pfam" id="PF00072">
    <property type="entry name" value="Response_reg"/>
    <property type="match status" value="1"/>
</dbReference>
<dbReference type="SMART" id="SM00448">
    <property type="entry name" value="REC"/>
    <property type="match status" value="1"/>
</dbReference>
<feature type="domain" description="Response regulatory" evidence="7">
    <location>
        <begin position="3"/>
        <end position="119"/>
    </location>
</feature>
<dbReference type="InterPro" id="IPR001789">
    <property type="entry name" value="Sig_transdc_resp-reg_receiver"/>
</dbReference>
<reference evidence="8 9" key="1">
    <citation type="submission" date="2018-03" db="EMBL/GenBank/DDBJ databases">
        <title>Genome sequence of Clostridium vincentii DSM 10228.</title>
        <authorList>
            <person name="Poehlein A."/>
            <person name="Daniel R."/>
        </authorList>
    </citation>
    <scope>NUCLEOTIDE SEQUENCE [LARGE SCALE GENOMIC DNA]</scope>
    <source>
        <strain evidence="8 9">DSM 10228</strain>
    </source>
</reference>
<dbReference type="InterPro" id="IPR051015">
    <property type="entry name" value="EvgA-like"/>
</dbReference>
<dbReference type="PROSITE" id="PS50043">
    <property type="entry name" value="HTH_LUXR_2"/>
    <property type="match status" value="1"/>
</dbReference>
<dbReference type="PROSITE" id="PS00622">
    <property type="entry name" value="HTH_LUXR_1"/>
    <property type="match status" value="1"/>
</dbReference>
<dbReference type="InterPro" id="IPR000792">
    <property type="entry name" value="Tscrpt_reg_LuxR_C"/>
</dbReference>
<organism evidence="8 9">
    <name type="scientific">Clostridium vincentii</name>
    <dbReference type="NCBI Taxonomy" id="52704"/>
    <lineage>
        <taxon>Bacteria</taxon>
        <taxon>Bacillati</taxon>
        <taxon>Bacillota</taxon>
        <taxon>Clostridia</taxon>
        <taxon>Eubacteriales</taxon>
        <taxon>Clostridiaceae</taxon>
        <taxon>Clostridium</taxon>
    </lineage>
</organism>
<dbReference type="SMART" id="SM00421">
    <property type="entry name" value="HTH_LUXR"/>
    <property type="match status" value="1"/>
</dbReference>
<evidence type="ECO:0000256" key="2">
    <source>
        <dbReference type="ARBA" id="ARBA00022553"/>
    </source>
</evidence>
<gene>
    <name evidence="8" type="primary">degU_3</name>
    <name evidence="8" type="ORF">CLVI_27200</name>
</gene>
<evidence type="ECO:0000256" key="1">
    <source>
        <dbReference type="ARBA" id="ARBA00018672"/>
    </source>
</evidence>
<dbReference type="RefSeq" id="WP_242980698.1">
    <property type="nucleotide sequence ID" value="NZ_PVXQ01000035.1"/>
</dbReference>